<evidence type="ECO:0000256" key="1">
    <source>
        <dbReference type="SAM" id="Phobius"/>
    </source>
</evidence>
<keyword evidence="1" id="KW-1133">Transmembrane helix</keyword>
<reference evidence="2 3" key="1">
    <citation type="submission" date="2017-12" db="EMBL/GenBank/DDBJ databases">
        <authorList>
            <consortium name="DOE Joint Genome Institute"/>
            <person name="Haridas S."/>
            <person name="Kjaerbolling I."/>
            <person name="Vesth T.C."/>
            <person name="Frisvad J.C."/>
            <person name="Nybo J.L."/>
            <person name="Theobald S."/>
            <person name="Kuo A."/>
            <person name="Bowyer P."/>
            <person name="Matsuda Y."/>
            <person name="Mondo S."/>
            <person name="Lyhne E.K."/>
            <person name="Kogle M.E."/>
            <person name="Clum A."/>
            <person name="Lipzen A."/>
            <person name="Salamov A."/>
            <person name="Ngan C.Y."/>
            <person name="Daum C."/>
            <person name="Chiniquy J."/>
            <person name="Barry K."/>
            <person name="LaButti K."/>
            <person name="Simmons B.A."/>
            <person name="Magnuson J.K."/>
            <person name="Mortensen U.H."/>
            <person name="Larsen T.O."/>
            <person name="Grigoriev I.V."/>
            <person name="Baker S.E."/>
            <person name="Andersen M.R."/>
            <person name="Nordberg H.P."/>
            <person name="Cantor M.N."/>
            <person name="Hua S.X."/>
        </authorList>
    </citation>
    <scope>NUCLEOTIDE SEQUENCE [LARGE SCALE GENOMIC DNA]</scope>
    <source>
        <strain evidence="2 3">CBS 102.13</strain>
    </source>
</reference>
<accession>A0A2I2FLM1</accession>
<dbReference type="Proteomes" id="UP000234585">
    <property type="component" value="Unassembled WGS sequence"/>
</dbReference>
<protein>
    <submittedName>
        <fullName evidence="2">Uncharacterized protein</fullName>
    </submittedName>
</protein>
<evidence type="ECO:0000313" key="3">
    <source>
        <dbReference type="Proteomes" id="UP000234585"/>
    </source>
</evidence>
<keyword evidence="3" id="KW-1185">Reference proteome</keyword>
<dbReference type="EMBL" id="KZ559120">
    <property type="protein sequence ID" value="PLB41521.1"/>
    <property type="molecule type" value="Genomic_DNA"/>
</dbReference>
<feature type="transmembrane region" description="Helical" evidence="1">
    <location>
        <begin position="73"/>
        <end position="93"/>
    </location>
</feature>
<dbReference type="RefSeq" id="XP_024675533.1">
    <property type="nucleotide sequence ID" value="XM_024819309.1"/>
</dbReference>
<feature type="transmembrane region" description="Helical" evidence="1">
    <location>
        <begin position="41"/>
        <end position="61"/>
    </location>
</feature>
<gene>
    <name evidence="2" type="ORF">BDW47DRAFT_55915</name>
</gene>
<organism evidence="2 3">
    <name type="scientific">Aspergillus candidus</name>
    <dbReference type="NCBI Taxonomy" id="41067"/>
    <lineage>
        <taxon>Eukaryota</taxon>
        <taxon>Fungi</taxon>
        <taxon>Dikarya</taxon>
        <taxon>Ascomycota</taxon>
        <taxon>Pezizomycotina</taxon>
        <taxon>Eurotiomycetes</taxon>
        <taxon>Eurotiomycetidae</taxon>
        <taxon>Eurotiales</taxon>
        <taxon>Aspergillaceae</taxon>
        <taxon>Aspergillus</taxon>
        <taxon>Aspergillus subgen. Circumdati</taxon>
    </lineage>
</organism>
<keyword evidence="1" id="KW-0812">Transmembrane</keyword>
<name>A0A2I2FLM1_ASPCN</name>
<feature type="transmembrane region" description="Helical" evidence="1">
    <location>
        <begin position="12"/>
        <end position="29"/>
    </location>
</feature>
<evidence type="ECO:0000313" key="2">
    <source>
        <dbReference type="EMBL" id="PLB41521.1"/>
    </source>
</evidence>
<keyword evidence="1" id="KW-0472">Membrane</keyword>
<dbReference type="GeneID" id="36526469"/>
<proteinExistence type="predicted"/>
<dbReference type="AlphaFoldDB" id="A0A2I2FLM1"/>
<sequence length="132" mass="15199">MQFMTKTTHLAYALYFFFLPCPVFSTLWIKADEMDGCISSFPCFPPCVLIFFFFFFSFGLAPGPGSLQDHCSIHASFLLAPTVCFYLILFPLCRLDCSELPRARIRSCASHETSQFQGNWEMILRHLPYLRA</sequence>